<evidence type="ECO:0000256" key="4">
    <source>
        <dbReference type="ARBA" id="ARBA00022448"/>
    </source>
</evidence>
<evidence type="ECO:0000256" key="5">
    <source>
        <dbReference type="ARBA" id="ARBA00022485"/>
    </source>
</evidence>
<keyword evidence="6 12" id="KW-0479">Metal-binding</keyword>
<dbReference type="PANTHER" id="PTHR42859">
    <property type="entry name" value="OXIDOREDUCTASE"/>
    <property type="match status" value="1"/>
</dbReference>
<dbReference type="InterPro" id="IPR050294">
    <property type="entry name" value="RnfB_subfamily"/>
</dbReference>
<evidence type="ECO:0000256" key="8">
    <source>
        <dbReference type="ARBA" id="ARBA00022982"/>
    </source>
</evidence>
<dbReference type="PANTHER" id="PTHR42859:SF2">
    <property type="entry name" value="FERREDOXIN"/>
    <property type="match status" value="1"/>
</dbReference>
<gene>
    <name evidence="14" type="ORF">GCM10007147_15720</name>
</gene>
<dbReference type="PROSITE" id="PS00198">
    <property type="entry name" value="4FE4S_FER_1"/>
    <property type="match status" value="1"/>
</dbReference>
<evidence type="ECO:0000256" key="3">
    <source>
        <dbReference type="ARBA" id="ARBA00013529"/>
    </source>
</evidence>
<dbReference type="InterPro" id="IPR054830">
    <property type="entry name" value="FdxA_Actino"/>
</dbReference>
<dbReference type="GO" id="GO:0051538">
    <property type="term" value="F:3 iron, 4 sulfur cluster binding"/>
    <property type="evidence" value="ECO:0007669"/>
    <property type="project" value="UniProtKB-UniRule"/>
</dbReference>
<dbReference type="Gene3D" id="3.30.70.20">
    <property type="match status" value="1"/>
</dbReference>
<keyword evidence="4 12" id="KW-0813">Transport</keyword>
<dbReference type="EMBL" id="BMXL01000005">
    <property type="protein sequence ID" value="GHD21838.1"/>
    <property type="molecule type" value="Genomic_DNA"/>
</dbReference>
<comment type="caution">
    <text evidence="14">The sequence shown here is derived from an EMBL/GenBank/DDBJ whole genome shotgun (WGS) entry which is preliminary data.</text>
</comment>
<dbReference type="GO" id="GO:0046872">
    <property type="term" value="F:metal ion binding"/>
    <property type="evidence" value="ECO:0007669"/>
    <property type="project" value="UniProtKB-UniRule"/>
</dbReference>
<dbReference type="AlphaFoldDB" id="A0A919CHE4"/>
<evidence type="ECO:0000256" key="1">
    <source>
        <dbReference type="ARBA" id="ARBA00001966"/>
    </source>
</evidence>
<proteinExistence type="predicted"/>
<dbReference type="SUPFAM" id="SSF54862">
    <property type="entry name" value="4Fe-4S ferredoxins"/>
    <property type="match status" value="1"/>
</dbReference>
<evidence type="ECO:0000256" key="10">
    <source>
        <dbReference type="ARBA" id="ARBA00023014"/>
    </source>
</evidence>
<evidence type="ECO:0000313" key="14">
    <source>
        <dbReference type="EMBL" id="GHD21838.1"/>
    </source>
</evidence>
<dbReference type="PRINTS" id="PR00354">
    <property type="entry name" value="7FE8SFRDOXIN"/>
</dbReference>
<keyword evidence="11 12" id="KW-0003">3Fe-4S</keyword>
<dbReference type="NCBIfam" id="NF045480">
    <property type="entry name" value="FdxA_Actino"/>
    <property type="match status" value="1"/>
</dbReference>
<dbReference type="GO" id="GO:0051539">
    <property type="term" value="F:4 iron, 4 sulfur cluster binding"/>
    <property type="evidence" value="ECO:0007669"/>
    <property type="project" value="UniProtKB-UniRule"/>
</dbReference>
<evidence type="ECO:0000256" key="2">
    <source>
        <dbReference type="ARBA" id="ARBA00003532"/>
    </source>
</evidence>
<keyword evidence="7" id="KW-0677">Repeat</keyword>
<sequence length="115" mass="12511">MTYVIAQPCVDVLDRSCVDECPVDCIYEGDRMLYIQPEECIDCGACEPVCPVEAIYYEDDLPTEFDAYLADNEEFFTQPLPGRTDPLGSPGGAARIGRVGVDTPMVASLPPQGEA</sequence>
<evidence type="ECO:0000256" key="7">
    <source>
        <dbReference type="ARBA" id="ARBA00022737"/>
    </source>
</evidence>
<feature type="domain" description="4Fe-4S ferredoxin-type" evidence="13">
    <location>
        <begin position="31"/>
        <end position="60"/>
    </location>
</feature>
<reference evidence="14 15" key="1">
    <citation type="journal article" date="2014" name="Int. J. Syst. Evol. Microbiol.">
        <title>Complete genome sequence of Corynebacterium casei LMG S-19264T (=DSM 44701T), isolated from a smear-ripened cheese.</title>
        <authorList>
            <consortium name="US DOE Joint Genome Institute (JGI-PGF)"/>
            <person name="Walter F."/>
            <person name="Albersmeier A."/>
            <person name="Kalinowski J."/>
            <person name="Ruckert C."/>
        </authorList>
    </citation>
    <scope>NUCLEOTIDE SEQUENCE [LARGE SCALE GENOMIC DNA]</scope>
    <source>
        <strain evidence="14 15">KCTC 19473</strain>
    </source>
</reference>
<accession>A0A919CHE4</accession>
<dbReference type="RefSeq" id="WP_193517654.1">
    <property type="nucleotide sequence ID" value="NZ_BMXL01000005.1"/>
</dbReference>
<dbReference type="PROSITE" id="PS51379">
    <property type="entry name" value="4FE4S_FER_2"/>
    <property type="match status" value="1"/>
</dbReference>
<organism evidence="14 15">
    <name type="scientific">Nocardiopsis kunsanensis</name>
    <dbReference type="NCBI Taxonomy" id="141693"/>
    <lineage>
        <taxon>Bacteria</taxon>
        <taxon>Bacillati</taxon>
        <taxon>Actinomycetota</taxon>
        <taxon>Actinomycetes</taxon>
        <taxon>Streptosporangiales</taxon>
        <taxon>Nocardiopsidaceae</taxon>
        <taxon>Nocardiopsis</taxon>
    </lineage>
</organism>
<keyword evidence="15" id="KW-1185">Reference proteome</keyword>
<protein>
    <recommendedName>
        <fullName evidence="3 12">Ferredoxin</fullName>
    </recommendedName>
</protein>
<evidence type="ECO:0000256" key="6">
    <source>
        <dbReference type="ARBA" id="ARBA00022723"/>
    </source>
</evidence>
<dbReference type="InterPro" id="IPR000813">
    <property type="entry name" value="7Fe_ferredoxin"/>
</dbReference>
<dbReference type="InterPro" id="IPR017896">
    <property type="entry name" value="4Fe4S_Fe-S-bd"/>
</dbReference>
<dbReference type="Proteomes" id="UP000654947">
    <property type="component" value="Unassembled WGS sequence"/>
</dbReference>
<dbReference type="GO" id="GO:0009055">
    <property type="term" value="F:electron transfer activity"/>
    <property type="evidence" value="ECO:0007669"/>
    <property type="project" value="UniProtKB-UniRule"/>
</dbReference>
<dbReference type="InterPro" id="IPR017900">
    <property type="entry name" value="4Fe4S_Fe_S_CS"/>
</dbReference>
<evidence type="ECO:0000256" key="9">
    <source>
        <dbReference type="ARBA" id="ARBA00023004"/>
    </source>
</evidence>
<comment type="cofactor">
    <cofactor evidence="1 12">
        <name>[4Fe-4S] cluster</name>
        <dbReference type="ChEBI" id="CHEBI:49883"/>
    </cofactor>
</comment>
<keyword evidence="10 12" id="KW-0411">Iron-sulfur</keyword>
<evidence type="ECO:0000313" key="15">
    <source>
        <dbReference type="Proteomes" id="UP000654947"/>
    </source>
</evidence>
<evidence type="ECO:0000256" key="12">
    <source>
        <dbReference type="RuleBase" id="RU365098"/>
    </source>
</evidence>
<evidence type="ECO:0000256" key="11">
    <source>
        <dbReference type="ARBA" id="ARBA00023291"/>
    </source>
</evidence>
<comment type="function">
    <text evidence="2 12">Ferredoxins are iron-sulfur proteins that transfer electrons in a wide variety of metabolic reactions.</text>
</comment>
<keyword evidence="9 12" id="KW-0408">Iron</keyword>
<keyword evidence="8 12" id="KW-0249">Electron transport</keyword>
<dbReference type="Pfam" id="PF00037">
    <property type="entry name" value="Fer4"/>
    <property type="match status" value="1"/>
</dbReference>
<evidence type="ECO:0000259" key="13">
    <source>
        <dbReference type="PROSITE" id="PS51379"/>
    </source>
</evidence>
<name>A0A919CHE4_9ACTN</name>
<keyword evidence="5 12" id="KW-0004">4Fe-4S</keyword>
<comment type="cofactor">
    <cofactor evidence="12">
        <name>[3Fe-4S] cluster</name>
        <dbReference type="ChEBI" id="CHEBI:21137"/>
    </cofactor>
    <text evidence="12">Binds 1 [3Fe-4S] cluster.</text>
</comment>